<name>A0A699YTA9_HAELA</name>
<evidence type="ECO:0000313" key="2">
    <source>
        <dbReference type="EMBL" id="GFH12465.1"/>
    </source>
</evidence>
<evidence type="ECO:0000256" key="1">
    <source>
        <dbReference type="SAM" id="MobiDB-lite"/>
    </source>
</evidence>
<sequence>MAGCITPAGASLLRGYYSCGCITGQASPRSRHWASCEHITKTCASKPLLPCIAGSGVADVTPHHTMRGQLRGRLPAGRGKLPGPGIGGEEGTTVIVGRLG</sequence>
<protein>
    <submittedName>
        <fullName evidence="2">Uncharacterized protein</fullName>
    </submittedName>
</protein>
<feature type="compositionally biased region" description="Gly residues" evidence="1">
    <location>
        <begin position="80"/>
        <end position="90"/>
    </location>
</feature>
<feature type="region of interest" description="Disordered" evidence="1">
    <location>
        <begin position="69"/>
        <end position="92"/>
    </location>
</feature>
<dbReference type="AlphaFoldDB" id="A0A699YTA9"/>
<proteinExistence type="predicted"/>
<keyword evidence="3" id="KW-1185">Reference proteome</keyword>
<organism evidence="2 3">
    <name type="scientific">Haematococcus lacustris</name>
    <name type="common">Green alga</name>
    <name type="synonym">Haematococcus pluvialis</name>
    <dbReference type="NCBI Taxonomy" id="44745"/>
    <lineage>
        <taxon>Eukaryota</taxon>
        <taxon>Viridiplantae</taxon>
        <taxon>Chlorophyta</taxon>
        <taxon>core chlorophytes</taxon>
        <taxon>Chlorophyceae</taxon>
        <taxon>CS clade</taxon>
        <taxon>Chlamydomonadales</taxon>
        <taxon>Haematococcaceae</taxon>
        <taxon>Haematococcus</taxon>
    </lineage>
</organism>
<comment type="caution">
    <text evidence="2">The sequence shown here is derived from an EMBL/GenBank/DDBJ whole genome shotgun (WGS) entry which is preliminary data.</text>
</comment>
<evidence type="ECO:0000313" key="3">
    <source>
        <dbReference type="Proteomes" id="UP000485058"/>
    </source>
</evidence>
<reference evidence="2 3" key="1">
    <citation type="submission" date="2020-02" db="EMBL/GenBank/DDBJ databases">
        <title>Draft genome sequence of Haematococcus lacustris strain NIES-144.</title>
        <authorList>
            <person name="Morimoto D."/>
            <person name="Nakagawa S."/>
            <person name="Yoshida T."/>
            <person name="Sawayama S."/>
        </authorList>
    </citation>
    <scope>NUCLEOTIDE SEQUENCE [LARGE SCALE GENOMIC DNA]</scope>
    <source>
        <strain evidence="2 3">NIES-144</strain>
    </source>
</reference>
<gene>
    <name evidence="2" type="ORF">HaLaN_08162</name>
</gene>
<dbReference type="EMBL" id="BLLF01000506">
    <property type="protein sequence ID" value="GFH12465.1"/>
    <property type="molecule type" value="Genomic_DNA"/>
</dbReference>
<accession>A0A699YTA9</accession>
<dbReference type="Proteomes" id="UP000485058">
    <property type="component" value="Unassembled WGS sequence"/>
</dbReference>